<sequence length="270" mass="30903">MIHQTMPKKSLCDDKIVQQLLRKLDEGTHTIINLRSLLTCKSAELNELVRQLELIDQALTSVENGTEYIEVVLQDTCSSDKLLDAEAALDSAIQSASRLCLIDHYCHQQQDSAKRQKLLSKMDRLLKDLDIVHEKQKYMHDDIGVLQKAYKNLDLASTVATSIKTSFNHRQQLLKRRNPPLDRIKQIDNEIKRQLVSYKLYTRNAPLYINQQDIDTLLELEDKKMVDRLLSLGNASFNKVLRTKVSHRNLSSMDTFGNMKGPQRAGITSS</sequence>
<proteinExistence type="predicted"/>
<organism evidence="1 2">
    <name type="scientific">Rhizopus stolonifer</name>
    <name type="common">Rhizopus nigricans</name>
    <dbReference type="NCBI Taxonomy" id="4846"/>
    <lineage>
        <taxon>Eukaryota</taxon>
        <taxon>Fungi</taxon>
        <taxon>Fungi incertae sedis</taxon>
        <taxon>Mucoromycota</taxon>
        <taxon>Mucoromycotina</taxon>
        <taxon>Mucoromycetes</taxon>
        <taxon>Mucorales</taxon>
        <taxon>Mucorineae</taxon>
        <taxon>Rhizopodaceae</taxon>
        <taxon>Rhizopus</taxon>
    </lineage>
</organism>
<dbReference type="OrthoDB" id="2281507at2759"/>
<evidence type="ECO:0000313" key="1">
    <source>
        <dbReference type="EMBL" id="RCH93485.1"/>
    </source>
</evidence>
<keyword evidence="2" id="KW-1185">Reference proteome</keyword>
<name>A0A367JUB7_RHIST</name>
<protein>
    <submittedName>
        <fullName evidence="1">Uncharacterized protein</fullName>
    </submittedName>
</protein>
<accession>A0A367JUB7</accession>
<dbReference type="Proteomes" id="UP000253551">
    <property type="component" value="Unassembled WGS sequence"/>
</dbReference>
<gene>
    <name evidence="1" type="ORF">CU098_007485</name>
</gene>
<dbReference type="EMBL" id="PJQM01002686">
    <property type="protein sequence ID" value="RCH93485.1"/>
    <property type="molecule type" value="Genomic_DNA"/>
</dbReference>
<evidence type="ECO:0000313" key="2">
    <source>
        <dbReference type="Proteomes" id="UP000253551"/>
    </source>
</evidence>
<dbReference type="AlphaFoldDB" id="A0A367JUB7"/>
<reference evidence="1 2" key="1">
    <citation type="journal article" date="2018" name="G3 (Bethesda)">
        <title>Phylogenetic and Phylogenomic Definition of Rhizopus Species.</title>
        <authorList>
            <person name="Gryganskyi A.P."/>
            <person name="Golan J."/>
            <person name="Dolatabadi S."/>
            <person name="Mondo S."/>
            <person name="Robb S."/>
            <person name="Idnurm A."/>
            <person name="Muszewska A."/>
            <person name="Steczkiewicz K."/>
            <person name="Masonjones S."/>
            <person name="Liao H.L."/>
            <person name="Gajdeczka M.T."/>
            <person name="Anike F."/>
            <person name="Vuek A."/>
            <person name="Anishchenko I.M."/>
            <person name="Voigt K."/>
            <person name="de Hoog G.S."/>
            <person name="Smith M.E."/>
            <person name="Heitman J."/>
            <person name="Vilgalys R."/>
            <person name="Stajich J.E."/>
        </authorList>
    </citation>
    <scope>NUCLEOTIDE SEQUENCE [LARGE SCALE GENOMIC DNA]</scope>
    <source>
        <strain evidence="1 2">LSU 92-RS-03</strain>
    </source>
</reference>
<dbReference type="STRING" id="4846.A0A367JUB7"/>
<comment type="caution">
    <text evidence="1">The sequence shown here is derived from an EMBL/GenBank/DDBJ whole genome shotgun (WGS) entry which is preliminary data.</text>
</comment>